<dbReference type="GO" id="GO:0005921">
    <property type="term" value="C:gap junction"/>
    <property type="evidence" value="ECO:0007669"/>
    <property type="project" value="UniProtKB-SubCell"/>
</dbReference>
<keyword evidence="11" id="KW-0407">Ion channel</keyword>
<dbReference type="Pfam" id="PF00876">
    <property type="entry name" value="Innexin"/>
    <property type="match status" value="1"/>
</dbReference>
<keyword evidence="8" id="KW-1133">Transmembrane helix</keyword>
<dbReference type="GO" id="GO:0005886">
    <property type="term" value="C:plasma membrane"/>
    <property type="evidence" value="ECO:0007669"/>
    <property type="project" value="UniProtKB-SubCell"/>
</dbReference>
<evidence type="ECO:0000256" key="9">
    <source>
        <dbReference type="ARBA" id="ARBA00023065"/>
    </source>
</evidence>
<dbReference type="GO" id="GO:0034220">
    <property type="term" value="P:monoatomic ion transmembrane transport"/>
    <property type="evidence" value="ECO:0007669"/>
    <property type="project" value="UniProtKB-KW"/>
</dbReference>
<dbReference type="STRING" id="104452.A0A0L7K2Y0"/>
<keyword evidence="10" id="KW-0472">Membrane</keyword>
<proteinExistence type="predicted"/>
<evidence type="ECO:0000313" key="13">
    <source>
        <dbReference type="Proteomes" id="UP000037510"/>
    </source>
</evidence>
<dbReference type="AlphaFoldDB" id="A0A0L7K2Y0"/>
<reference evidence="12 13" key="1">
    <citation type="journal article" date="2015" name="Genome Biol. Evol.">
        <title>The genome of winter moth (Operophtera brumata) provides a genomic perspective on sexual dimorphism and phenology.</title>
        <authorList>
            <person name="Derks M.F."/>
            <person name="Smit S."/>
            <person name="Salis L."/>
            <person name="Schijlen E."/>
            <person name="Bossers A."/>
            <person name="Mateman C."/>
            <person name="Pijl A.S."/>
            <person name="de Ridder D."/>
            <person name="Groenen M.A."/>
            <person name="Visser M.E."/>
            <person name="Megens H.J."/>
        </authorList>
    </citation>
    <scope>NUCLEOTIDE SEQUENCE [LARGE SCALE GENOMIC DNA]</scope>
    <source>
        <strain evidence="12">WM2013NL</strain>
        <tissue evidence="12">Head and thorax</tissue>
    </source>
</reference>
<evidence type="ECO:0000256" key="11">
    <source>
        <dbReference type="ARBA" id="ARBA00023303"/>
    </source>
</evidence>
<evidence type="ECO:0000256" key="8">
    <source>
        <dbReference type="ARBA" id="ARBA00022989"/>
    </source>
</evidence>
<dbReference type="EMBL" id="JTDY01014252">
    <property type="protein sequence ID" value="KOB52043.1"/>
    <property type="molecule type" value="Genomic_DNA"/>
</dbReference>
<evidence type="ECO:0000256" key="7">
    <source>
        <dbReference type="ARBA" id="ARBA00022949"/>
    </source>
</evidence>
<name>A0A0L7K2Y0_OPEBR</name>
<gene>
    <name evidence="12" type="ORF">OBRU01_26623</name>
</gene>
<keyword evidence="9" id="KW-0406">Ion transport</keyword>
<comment type="caution">
    <text evidence="12">The sequence shown here is derived from an EMBL/GenBank/DDBJ whole genome shotgun (WGS) entry which is preliminary data.</text>
</comment>
<evidence type="ECO:0000256" key="5">
    <source>
        <dbReference type="ARBA" id="ARBA00022692"/>
    </source>
</evidence>
<dbReference type="Proteomes" id="UP000037510">
    <property type="component" value="Unassembled WGS sequence"/>
</dbReference>
<keyword evidence="7" id="KW-0965">Cell junction</keyword>
<protein>
    <submittedName>
        <fullName evidence="12">Innexin</fullName>
    </submittedName>
</protein>
<keyword evidence="13" id="KW-1185">Reference proteome</keyword>
<evidence type="ECO:0000256" key="1">
    <source>
        <dbReference type="ARBA" id="ARBA00004610"/>
    </source>
</evidence>
<sequence length="70" mass="7967">MVVVAGPKVRLHLLLARSRLAMQEEVKSVARQLQIGDWFVLYQLGKNIDPLIYNELMAELAEKFKGKSIV</sequence>
<accession>A0A0L7K2Y0</accession>
<organism evidence="12 13">
    <name type="scientific">Operophtera brumata</name>
    <name type="common">Winter moth</name>
    <name type="synonym">Phalaena brumata</name>
    <dbReference type="NCBI Taxonomy" id="104452"/>
    <lineage>
        <taxon>Eukaryota</taxon>
        <taxon>Metazoa</taxon>
        <taxon>Ecdysozoa</taxon>
        <taxon>Arthropoda</taxon>
        <taxon>Hexapoda</taxon>
        <taxon>Insecta</taxon>
        <taxon>Pterygota</taxon>
        <taxon>Neoptera</taxon>
        <taxon>Endopterygota</taxon>
        <taxon>Lepidoptera</taxon>
        <taxon>Glossata</taxon>
        <taxon>Ditrysia</taxon>
        <taxon>Geometroidea</taxon>
        <taxon>Geometridae</taxon>
        <taxon>Larentiinae</taxon>
        <taxon>Operophtera</taxon>
    </lineage>
</organism>
<dbReference type="InterPro" id="IPR000990">
    <property type="entry name" value="Innexin"/>
</dbReference>
<evidence type="ECO:0000256" key="6">
    <source>
        <dbReference type="ARBA" id="ARBA00022868"/>
    </source>
</evidence>
<evidence type="ECO:0000256" key="3">
    <source>
        <dbReference type="ARBA" id="ARBA00022448"/>
    </source>
</evidence>
<keyword evidence="3" id="KW-0813">Transport</keyword>
<comment type="subcellular location">
    <subcellularLocation>
        <location evidence="1">Cell junction</location>
        <location evidence="1">Gap junction</location>
    </subcellularLocation>
    <subcellularLocation>
        <location evidence="2">Cell membrane</location>
        <topology evidence="2">Multi-pass membrane protein</topology>
    </subcellularLocation>
</comment>
<evidence type="ECO:0000256" key="2">
    <source>
        <dbReference type="ARBA" id="ARBA00004651"/>
    </source>
</evidence>
<evidence type="ECO:0000256" key="4">
    <source>
        <dbReference type="ARBA" id="ARBA00022475"/>
    </source>
</evidence>
<keyword evidence="6" id="KW-0303">Gap junction</keyword>
<evidence type="ECO:0000256" key="10">
    <source>
        <dbReference type="ARBA" id="ARBA00023136"/>
    </source>
</evidence>
<evidence type="ECO:0000313" key="12">
    <source>
        <dbReference type="EMBL" id="KOB52043.1"/>
    </source>
</evidence>
<keyword evidence="5" id="KW-0812">Transmembrane</keyword>
<keyword evidence="4" id="KW-1003">Cell membrane</keyword>